<dbReference type="InterPro" id="IPR029130">
    <property type="entry name" value="Acid_ceramidase_N"/>
</dbReference>
<organism evidence="3 4">
    <name type="scientific">Paraphaeosphaeria sporulosa</name>
    <dbReference type="NCBI Taxonomy" id="1460663"/>
    <lineage>
        <taxon>Eukaryota</taxon>
        <taxon>Fungi</taxon>
        <taxon>Dikarya</taxon>
        <taxon>Ascomycota</taxon>
        <taxon>Pezizomycotina</taxon>
        <taxon>Dothideomycetes</taxon>
        <taxon>Pleosporomycetidae</taxon>
        <taxon>Pleosporales</taxon>
        <taxon>Massarineae</taxon>
        <taxon>Didymosphaeriaceae</taxon>
        <taxon>Paraphaeosphaeria</taxon>
    </lineage>
</organism>
<dbReference type="EC" id="3.5.1.23" evidence="1"/>
<protein>
    <recommendedName>
        <fullName evidence="1">ceramidase</fullName>
        <ecNumber evidence="1">3.5.1.23</ecNumber>
    </recommendedName>
</protein>
<proteinExistence type="predicted"/>
<dbReference type="Gene3D" id="3.60.60.10">
    <property type="entry name" value="Penicillin V Acylase, Chain A"/>
    <property type="match status" value="1"/>
</dbReference>
<dbReference type="PANTHER" id="PTHR28583">
    <property type="entry name" value="ACID AMIDASE"/>
    <property type="match status" value="1"/>
</dbReference>
<dbReference type="GO" id="GO:0017040">
    <property type="term" value="F:N-acylsphingosine amidohydrolase activity"/>
    <property type="evidence" value="ECO:0007669"/>
    <property type="project" value="UniProtKB-EC"/>
</dbReference>
<evidence type="ECO:0000256" key="1">
    <source>
        <dbReference type="ARBA" id="ARBA00011891"/>
    </source>
</evidence>
<sequence length="399" mass="45187">PPRTVIDLSLPPRERYKSLARSQADKLRSLASLLDELLLDYGVPWRLIKPLHMLSQVFLRQVRSSEETEELKGIAEVTGLPMYLLVAFNVLLDLLMGCTSGGVLSQEDSQPRSSAKMLHFRTLDWTMDPLREVVVQLDFIRSKSSQPDTVLASSITYIGFVGVLTGVRPGLSLSLNFRAVHDATSTKDQVRFYLHHLMVLLGRRPSIASILRHHLLADYRSMGVGQSALELVIDNIAKRHTTAAYLIFSDGHSTITMEKDYSTALTDRSDTFIVRTNHDLNDHGVEPKPIPVVTEDVDIVRRAVHTLDEILDESRERLGCITKQYETKMKMNRASQRRSARALRQNSAQVDKEANLLPTRTEIIQWLCTWTTTNESTHYSVVMDPKAGKVVWCRVYPRP</sequence>
<evidence type="ECO:0000313" key="4">
    <source>
        <dbReference type="Proteomes" id="UP000077069"/>
    </source>
</evidence>
<gene>
    <name evidence="3" type="ORF">CC84DRAFT_1044967</name>
</gene>
<dbReference type="Pfam" id="PF15508">
    <property type="entry name" value="NAAA-beta"/>
    <property type="match status" value="1"/>
</dbReference>
<dbReference type="OrthoDB" id="5273684at2759"/>
<name>A0A177CS91_9PLEO</name>
<dbReference type="EMBL" id="KV441549">
    <property type="protein sequence ID" value="OAG09838.1"/>
    <property type="molecule type" value="Genomic_DNA"/>
</dbReference>
<feature type="non-terminal residue" evidence="3">
    <location>
        <position position="1"/>
    </location>
</feature>
<evidence type="ECO:0000259" key="2">
    <source>
        <dbReference type="Pfam" id="PF15508"/>
    </source>
</evidence>
<reference evidence="3 4" key="1">
    <citation type="submission" date="2016-05" db="EMBL/GenBank/DDBJ databases">
        <title>Comparative analysis of secretome profiles of manganese(II)-oxidizing ascomycete fungi.</title>
        <authorList>
            <consortium name="DOE Joint Genome Institute"/>
            <person name="Zeiner C.A."/>
            <person name="Purvine S.O."/>
            <person name="Zink E.M."/>
            <person name="Wu S."/>
            <person name="Pasa-Tolic L."/>
            <person name="Chaput D.L."/>
            <person name="Haridas S."/>
            <person name="Grigoriev I.V."/>
            <person name="Santelli C.M."/>
            <person name="Hansel C.M."/>
        </authorList>
    </citation>
    <scope>NUCLEOTIDE SEQUENCE [LARGE SCALE GENOMIC DNA]</scope>
    <source>
        <strain evidence="3 4">AP3s5-JAC2a</strain>
    </source>
</reference>
<keyword evidence="4" id="KW-1185">Reference proteome</keyword>
<dbReference type="STRING" id="1460663.A0A177CS91"/>
<dbReference type="GeneID" id="28756896"/>
<accession>A0A177CS91</accession>
<dbReference type="Proteomes" id="UP000077069">
    <property type="component" value="Unassembled WGS sequence"/>
</dbReference>
<dbReference type="PANTHER" id="PTHR28583:SF1">
    <property type="entry name" value="ACID CERAMIDASE"/>
    <property type="match status" value="1"/>
</dbReference>
<dbReference type="AlphaFoldDB" id="A0A177CS91"/>
<feature type="non-terminal residue" evidence="3">
    <location>
        <position position="399"/>
    </location>
</feature>
<dbReference type="InParanoid" id="A0A177CS91"/>
<evidence type="ECO:0000313" key="3">
    <source>
        <dbReference type="EMBL" id="OAG09838.1"/>
    </source>
</evidence>
<feature type="domain" description="Acid ceramidase N-terminal" evidence="2">
    <location>
        <begin position="1"/>
        <end position="51"/>
    </location>
</feature>
<dbReference type="RefSeq" id="XP_018040203.1">
    <property type="nucleotide sequence ID" value="XM_018173410.1"/>
</dbReference>